<dbReference type="PANTHER" id="PTHR23135:SF4">
    <property type="entry name" value="UDP-N-ACETYLMURAMOYL-L-ALANYL-D-GLUTAMATE--2,6-DIAMINOPIMELATE LIGASE MURE HOMOLOG, CHLOROPLASTIC"/>
    <property type="match status" value="1"/>
</dbReference>
<comment type="function">
    <text evidence="13">Catalyzes the addition of meso-diaminopimelic acid to the nucleotide precursor UDP-N-acetylmuramoyl-L-alanyl-D-glutamate (UMAG) in the biosynthesis of bacterial cell-wall peptidoglycan.</text>
</comment>
<feature type="binding site" evidence="13">
    <location>
        <begin position="431"/>
        <end position="434"/>
    </location>
    <ligand>
        <name>meso-2,6-diaminopimelate</name>
        <dbReference type="ChEBI" id="CHEBI:57791"/>
    </ligand>
</feature>
<dbReference type="InterPro" id="IPR004101">
    <property type="entry name" value="Mur_ligase_C"/>
</dbReference>
<feature type="short sequence motif" description="Meso-diaminopimelate recognition motif" evidence="13">
    <location>
        <begin position="431"/>
        <end position="434"/>
    </location>
</feature>
<evidence type="ECO:0000256" key="5">
    <source>
        <dbReference type="ARBA" id="ARBA00023306"/>
    </source>
</evidence>
<dbReference type="KEGG" id="ppd:Ppro_3294"/>
<feature type="binding site" evidence="13">
    <location>
        <position position="407"/>
    </location>
    <ligand>
        <name>meso-2,6-diaminopimelate</name>
        <dbReference type="ChEBI" id="CHEBI:57791"/>
    </ligand>
</feature>
<dbReference type="InterPro" id="IPR036565">
    <property type="entry name" value="Mur-like_cat_sf"/>
</dbReference>
<dbReference type="InterPro" id="IPR035911">
    <property type="entry name" value="MurE/MurF_N"/>
</dbReference>
<feature type="binding site" evidence="13">
    <location>
        <position position="202"/>
    </location>
    <ligand>
        <name>UDP-N-acetyl-alpha-D-muramoyl-L-alanyl-D-glutamate</name>
        <dbReference type="ChEBI" id="CHEBI:83900"/>
    </ligand>
</feature>
<evidence type="ECO:0000256" key="7">
    <source>
        <dbReference type="ARBA" id="ARBA00050251"/>
    </source>
</evidence>
<dbReference type="SUPFAM" id="SSF53244">
    <property type="entry name" value="MurD-like peptide ligases, peptide-binding domain"/>
    <property type="match status" value="1"/>
</dbReference>
<accession>A1AU66</accession>
<dbReference type="GO" id="GO:0008360">
    <property type="term" value="P:regulation of cell shape"/>
    <property type="evidence" value="ECO:0007669"/>
    <property type="project" value="UniProtKB-KW"/>
</dbReference>
<evidence type="ECO:0000256" key="13">
    <source>
        <dbReference type="HAMAP-Rule" id="MF_00208"/>
    </source>
</evidence>
<evidence type="ECO:0000256" key="12">
    <source>
        <dbReference type="ARBA" id="ARBA00081560"/>
    </source>
</evidence>
<dbReference type="STRING" id="338966.Ppro_3294"/>
<dbReference type="NCBIfam" id="NF001124">
    <property type="entry name" value="PRK00139.1-2"/>
    <property type="match status" value="1"/>
</dbReference>
<evidence type="ECO:0000259" key="17">
    <source>
        <dbReference type="Pfam" id="PF08245"/>
    </source>
</evidence>
<dbReference type="GO" id="GO:0051301">
    <property type="term" value="P:cell division"/>
    <property type="evidence" value="ECO:0007669"/>
    <property type="project" value="UniProtKB-KW"/>
</dbReference>
<dbReference type="UniPathway" id="UPA00219"/>
<evidence type="ECO:0000259" key="16">
    <source>
        <dbReference type="Pfam" id="PF02875"/>
    </source>
</evidence>
<name>A1AU66_PELPD</name>
<feature type="binding site" evidence="13">
    <location>
        <position position="53"/>
    </location>
    <ligand>
        <name>UDP-N-acetyl-alpha-D-muramoyl-L-alanyl-D-glutamate</name>
        <dbReference type="ChEBI" id="CHEBI:83900"/>
    </ligand>
</feature>
<gene>
    <name evidence="13" type="primary">murE</name>
    <name evidence="18" type="ordered locus">Ppro_3294</name>
</gene>
<keyword evidence="5 13" id="KW-0131">Cell cycle</keyword>
<dbReference type="HOGENOM" id="CLU_022291_4_1_7"/>
<dbReference type="Gene3D" id="3.90.190.20">
    <property type="entry name" value="Mur ligase, C-terminal domain"/>
    <property type="match status" value="1"/>
</dbReference>
<keyword evidence="6 13" id="KW-0961">Cell wall biogenesis/degradation</keyword>
<feature type="binding site" evidence="13">
    <location>
        <position position="210"/>
    </location>
    <ligand>
        <name>UDP-N-acetyl-alpha-D-muramoyl-L-alanyl-D-glutamate</name>
        <dbReference type="ChEBI" id="CHEBI:83900"/>
    </ligand>
</feature>
<keyword evidence="19" id="KW-1185">Reference proteome</keyword>
<sequence>MDQVRTLGMREPVRPYCTPSGDRMKLTQLLAALDSHDLHGDGAVEIKALTCDSRGIVPDSLFFALRGAAMDGHDFIPAAVQAGAVAVVLEDESRAPAAIPWVRVRDGRSAMAWMAAEFHGNPTSRLPLIGITGTNGKTTTTYLIEAILRAAGIPAAVLGTISYRFGDTVITASHTTPESTELQAAFTQLAAAGAKAFVMEVSSHALEQKRVDGCHFDVGIFSNLTRDHLDYHVTMESYREAKLRLFSELLKPTADKPLRRAAINMDDEQGATVAARAACPVIGYGICRGDVRAEELSLSVDGIRARLVTPKGSIDVSSRLLGRFNLSNILAAVSAGIALDLPLEAIRAGIEGHATVPGRMERVDNRCGITLLVDYAHTGDALENVLTTLKELAQGRIITVFGCGGDRDPGKRPIMGRIAASMSDLAIVTSDNPRTEDPFSILEQIRGGITPLGIREYGVDELADRSGKGLAEGADKGFVSLENRREAISLAVRLARPGDIVLLAGKGHEDYQIIGRTKHHFDDREEARLALAEKEG</sequence>
<comment type="subcellular location">
    <subcellularLocation>
        <location evidence="13 14">Cytoplasm</location>
    </subcellularLocation>
</comment>
<feature type="binding site" evidence="13">
    <location>
        <position position="208"/>
    </location>
    <ligand>
        <name>UDP-N-acetyl-alpha-D-muramoyl-L-alanyl-D-glutamate</name>
        <dbReference type="ChEBI" id="CHEBI:83900"/>
    </ligand>
</feature>
<feature type="binding site" evidence="13">
    <location>
        <position position="505"/>
    </location>
    <ligand>
        <name>meso-2,6-diaminopimelate</name>
        <dbReference type="ChEBI" id="CHEBI:57791"/>
    </ligand>
</feature>
<keyword evidence="13 18" id="KW-0436">Ligase</keyword>
<comment type="PTM">
    <text evidence="13">Carboxylation is probably crucial for Mg(2+) binding and, consequently, for the gamma-phosphate positioning of ATP.</text>
</comment>
<dbReference type="GO" id="GO:0008765">
    <property type="term" value="F:UDP-N-acetylmuramoylalanyl-D-glutamate-2,6-diaminopimelate ligase activity"/>
    <property type="evidence" value="ECO:0007669"/>
    <property type="project" value="UniProtKB-UniRule"/>
</dbReference>
<feature type="binding site" evidence="13">
    <location>
        <begin position="133"/>
        <end position="139"/>
    </location>
    <ligand>
        <name>ATP</name>
        <dbReference type="ChEBI" id="CHEBI:30616"/>
    </ligand>
</feature>
<feature type="domain" description="Mur ligase central" evidence="17">
    <location>
        <begin position="131"/>
        <end position="335"/>
    </location>
</feature>
<dbReference type="GO" id="GO:0009252">
    <property type="term" value="P:peptidoglycan biosynthetic process"/>
    <property type="evidence" value="ECO:0007669"/>
    <property type="project" value="UniProtKB-UniRule"/>
</dbReference>
<keyword evidence="13" id="KW-0460">Magnesium</keyword>
<feature type="domain" description="Mur ligase N-terminal catalytic" evidence="15">
    <location>
        <begin position="45"/>
        <end position="119"/>
    </location>
</feature>
<evidence type="ECO:0000256" key="9">
    <source>
        <dbReference type="ARBA" id="ARBA00072883"/>
    </source>
</evidence>
<dbReference type="InterPro" id="IPR000713">
    <property type="entry name" value="Mur_ligase_N"/>
</dbReference>
<feature type="binding site" evidence="13">
    <location>
        <begin position="175"/>
        <end position="176"/>
    </location>
    <ligand>
        <name>UDP-N-acetyl-alpha-D-muramoyl-L-alanyl-D-glutamate</name>
        <dbReference type="ChEBI" id="CHEBI:83900"/>
    </ligand>
</feature>
<evidence type="ECO:0000256" key="11">
    <source>
        <dbReference type="ARBA" id="ARBA00076158"/>
    </source>
</evidence>
<dbReference type="EC" id="6.3.2.13" evidence="8 13"/>
<dbReference type="Pfam" id="PF01225">
    <property type="entry name" value="Mur_ligase"/>
    <property type="match status" value="1"/>
</dbReference>
<dbReference type="Proteomes" id="UP000006732">
    <property type="component" value="Chromosome"/>
</dbReference>
<dbReference type="GO" id="GO:0005737">
    <property type="term" value="C:cytoplasm"/>
    <property type="evidence" value="ECO:0007669"/>
    <property type="project" value="UniProtKB-SubCell"/>
</dbReference>
<evidence type="ECO:0000256" key="3">
    <source>
        <dbReference type="ARBA" id="ARBA00022960"/>
    </source>
</evidence>
<comment type="similarity">
    <text evidence="1 13">Belongs to the MurCDEF family. MurE subfamily.</text>
</comment>
<feature type="modified residue" description="N6-carboxylysine" evidence="13">
    <location>
        <position position="242"/>
    </location>
</feature>
<evidence type="ECO:0000256" key="10">
    <source>
        <dbReference type="ARBA" id="ARBA00075482"/>
    </source>
</evidence>
<reference evidence="18 19" key="1">
    <citation type="submission" date="2006-10" db="EMBL/GenBank/DDBJ databases">
        <title>Complete sequence of chromosome of Pelobacter propionicus DSM 2379.</title>
        <authorList>
            <consortium name="US DOE Joint Genome Institute"/>
            <person name="Copeland A."/>
            <person name="Lucas S."/>
            <person name="Lapidus A."/>
            <person name="Barry K."/>
            <person name="Detter J.C."/>
            <person name="Glavina del Rio T."/>
            <person name="Hammon N."/>
            <person name="Israni S."/>
            <person name="Dalin E."/>
            <person name="Tice H."/>
            <person name="Pitluck S."/>
            <person name="Saunders E."/>
            <person name="Brettin T."/>
            <person name="Bruce D."/>
            <person name="Han C."/>
            <person name="Tapia R."/>
            <person name="Schmutz J."/>
            <person name="Larimer F."/>
            <person name="Land M."/>
            <person name="Hauser L."/>
            <person name="Kyrpides N."/>
            <person name="Kim E."/>
            <person name="Lovley D."/>
            <person name="Richardson P."/>
        </authorList>
    </citation>
    <scope>NUCLEOTIDE SEQUENCE [LARGE SCALE GENOMIC DNA]</scope>
    <source>
        <strain evidence="19">DSM 2379 / NBRC 103807 / OttBd1</strain>
    </source>
</reference>
<evidence type="ECO:0000256" key="4">
    <source>
        <dbReference type="ARBA" id="ARBA00022984"/>
    </source>
</evidence>
<comment type="catalytic activity">
    <reaction evidence="7 13">
        <text>UDP-N-acetyl-alpha-D-muramoyl-L-alanyl-D-glutamate + meso-2,6-diaminopimelate + ATP = UDP-N-acetyl-alpha-D-muramoyl-L-alanyl-gamma-D-glutamyl-meso-2,6-diaminopimelate + ADP + phosphate + H(+)</text>
        <dbReference type="Rhea" id="RHEA:23676"/>
        <dbReference type="ChEBI" id="CHEBI:15378"/>
        <dbReference type="ChEBI" id="CHEBI:30616"/>
        <dbReference type="ChEBI" id="CHEBI:43474"/>
        <dbReference type="ChEBI" id="CHEBI:57791"/>
        <dbReference type="ChEBI" id="CHEBI:83900"/>
        <dbReference type="ChEBI" id="CHEBI:83905"/>
        <dbReference type="ChEBI" id="CHEBI:456216"/>
        <dbReference type="EC" id="6.3.2.13"/>
    </reaction>
</comment>
<keyword evidence="13" id="KW-0547">Nucleotide-binding</keyword>
<dbReference type="HAMAP" id="MF_00208">
    <property type="entry name" value="MurE"/>
    <property type="match status" value="1"/>
</dbReference>
<evidence type="ECO:0000256" key="6">
    <source>
        <dbReference type="ARBA" id="ARBA00023316"/>
    </source>
</evidence>
<feature type="domain" description="Mur ligase C-terminal" evidence="16">
    <location>
        <begin position="358"/>
        <end position="507"/>
    </location>
</feature>
<evidence type="ECO:0000259" key="15">
    <source>
        <dbReference type="Pfam" id="PF01225"/>
    </source>
</evidence>
<dbReference type="SUPFAM" id="SSF53623">
    <property type="entry name" value="MurD-like peptide ligases, catalytic domain"/>
    <property type="match status" value="1"/>
</dbReference>
<dbReference type="GO" id="GO:0000287">
    <property type="term" value="F:magnesium ion binding"/>
    <property type="evidence" value="ECO:0007669"/>
    <property type="project" value="UniProtKB-UniRule"/>
</dbReference>
<keyword evidence="2 13" id="KW-0132">Cell division</keyword>
<evidence type="ECO:0000313" key="19">
    <source>
        <dbReference type="Proteomes" id="UP000006732"/>
    </source>
</evidence>
<dbReference type="GO" id="GO:0071555">
    <property type="term" value="P:cell wall organization"/>
    <property type="evidence" value="ECO:0007669"/>
    <property type="project" value="UniProtKB-KW"/>
</dbReference>
<dbReference type="FunFam" id="3.90.190.20:FF:000006">
    <property type="entry name" value="UDP-N-acetylmuramoyl-L-alanyl-D-glutamate--2,6-diaminopimelate ligase"/>
    <property type="match status" value="1"/>
</dbReference>
<dbReference type="Pfam" id="PF02875">
    <property type="entry name" value="Mur_ligase_C"/>
    <property type="match status" value="1"/>
</dbReference>
<dbReference type="Gene3D" id="3.40.1190.10">
    <property type="entry name" value="Mur-like, catalytic domain"/>
    <property type="match status" value="1"/>
</dbReference>
<dbReference type="AlphaFoldDB" id="A1AU66"/>
<comment type="cofactor">
    <cofactor evidence="13">
        <name>Mg(2+)</name>
        <dbReference type="ChEBI" id="CHEBI:18420"/>
    </cofactor>
</comment>
<evidence type="ECO:0000256" key="1">
    <source>
        <dbReference type="ARBA" id="ARBA00005898"/>
    </source>
</evidence>
<evidence type="ECO:0000256" key="8">
    <source>
        <dbReference type="ARBA" id="ARBA00066633"/>
    </source>
</evidence>
<evidence type="ECO:0000313" key="18">
    <source>
        <dbReference type="EMBL" id="ABL00887.1"/>
    </source>
</evidence>
<keyword evidence="4 13" id="KW-0573">Peptidoglycan synthesis</keyword>
<dbReference type="Gene3D" id="3.40.1390.10">
    <property type="entry name" value="MurE/MurF, N-terminal domain"/>
    <property type="match status" value="1"/>
</dbReference>
<dbReference type="InterPro" id="IPR013221">
    <property type="entry name" value="Mur_ligase_cen"/>
</dbReference>
<keyword evidence="3 13" id="KW-0133">Cell shape</keyword>
<dbReference type="Pfam" id="PF08245">
    <property type="entry name" value="Mur_ligase_M"/>
    <property type="match status" value="1"/>
</dbReference>
<dbReference type="NCBIfam" id="NF001126">
    <property type="entry name" value="PRK00139.1-4"/>
    <property type="match status" value="1"/>
</dbReference>
<organism evidence="18 19">
    <name type="scientific">Pelobacter propionicus (strain DSM 2379 / NBRC 103807 / OttBd1)</name>
    <dbReference type="NCBI Taxonomy" id="338966"/>
    <lineage>
        <taxon>Bacteria</taxon>
        <taxon>Pseudomonadati</taxon>
        <taxon>Thermodesulfobacteriota</taxon>
        <taxon>Desulfuromonadia</taxon>
        <taxon>Desulfuromonadales</taxon>
        <taxon>Desulfuromonadaceae</taxon>
        <taxon>Pelobacter</taxon>
    </lineage>
</organism>
<protein>
    <recommendedName>
        <fullName evidence="9 13">UDP-N-acetylmuramoyl-L-alanyl-D-glutamate--2,6-diaminopimelate ligase</fullName>
        <ecNumber evidence="8 13">6.3.2.13</ecNumber>
    </recommendedName>
    <alternativeName>
        <fullName evidence="10 13">Meso-A2pm-adding enzyme</fullName>
    </alternativeName>
    <alternativeName>
        <fullName evidence="11 13">Meso-diaminopimelate-adding enzyme</fullName>
    </alternativeName>
    <alternativeName>
        <fullName evidence="12 13">UDP-MurNAc-L-Ala-D-Glu:meso-diaminopimelate ligase</fullName>
    </alternativeName>
    <alternativeName>
        <fullName evidence="13">UDP-MurNAc-tripeptide synthetase</fullName>
    </alternativeName>
    <alternativeName>
        <fullName evidence="13">UDP-N-acetylmuramyl-tripeptide synthetase</fullName>
    </alternativeName>
</protein>
<dbReference type="InterPro" id="IPR005761">
    <property type="entry name" value="UDP-N-AcMur-Glu-dNH2Pim_ligase"/>
</dbReference>
<proteinExistence type="inferred from homology"/>
<dbReference type="GO" id="GO:0005524">
    <property type="term" value="F:ATP binding"/>
    <property type="evidence" value="ECO:0007669"/>
    <property type="project" value="UniProtKB-UniRule"/>
</dbReference>
<comment type="caution">
    <text evidence="13">Lacks conserved residue(s) required for the propagation of feature annotation.</text>
</comment>
<dbReference type="eggNOG" id="COG0769">
    <property type="taxonomic scope" value="Bacteria"/>
</dbReference>
<evidence type="ECO:0000256" key="2">
    <source>
        <dbReference type="ARBA" id="ARBA00022618"/>
    </source>
</evidence>
<feature type="binding site" evidence="13">
    <location>
        <position position="509"/>
    </location>
    <ligand>
        <name>meso-2,6-diaminopimelate</name>
        <dbReference type="ChEBI" id="CHEBI:57791"/>
    </ligand>
</feature>
<comment type="pathway">
    <text evidence="13 14">Cell wall biogenesis; peptidoglycan biosynthesis.</text>
</comment>
<dbReference type="SUPFAM" id="SSF63418">
    <property type="entry name" value="MurE/MurF N-terminal domain"/>
    <property type="match status" value="1"/>
</dbReference>
<keyword evidence="13" id="KW-0067">ATP-binding</keyword>
<keyword evidence="13" id="KW-0963">Cytoplasm</keyword>
<dbReference type="PANTHER" id="PTHR23135">
    <property type="entry name" value="MUR LIGASE FAMILY MEMBER"/>
    <property type="match status" value="1"/>
</dbReference>
<dbReference type="EMBL" id="CP000482">
    <property type="protein sequence ID" value="ABL00887.1"/>
    <property type="molecule type" value="Genomic_DNA"/>
</dbReference>
<dbReference type="NCBIfam" id="TIGR01085">
    <property type="entry name" value="murE"/>
    <property type="match status" value="1"/>
</dbReference>
<evidence type="ECO:0000256" key="14">
    <source>
        <dbReference type="RuleBase" id="RU004135"/>
    </source>
</evidence>
<dbReference type="InterPro" id="IPR036615">
    <property type="entry name" value="Mur_ligase_C_dom_sf"/>
</dbReference>